<keyword evidence="2" id="KW-1185">Reference proteome</keyword>
<dbReference type="KEGG" id="buz:AYM40_25415"/>
<reference evidence="1 2" key="1">
    <citation type="journal article" date="2016" name="Gene">
        <title>PacBio SMRT assembly of a complex multi-replicon genome reveals chlorocatechol degradative operon in a region of genome plasticity.</title>
        <authorList>
            <person name="Ricker N."/>
            <person name="Shen S.Y."/>
            <person name="Goordial J."/>
            <person name="Jin S."/>
            <person name="Fulthorpe R.R."/>
        </authorList>
    </citation>
    <scope>NUCLEOTIDE SEQUENCE [LARGE SCALE GENOMIC DNA]</scope>
    <source>
        <strain evidence="1 2">OLGA172</strain>
    </source>
</reference>
<dbReference type="Proteomes" id="UP000076852">
    <property type="component" value="Chromosome 2"/>
</dbReference>
<proteinExistence type="predicted"/>
<organism evidence="1 2">
    <name type="scientific">Paraburkholderia phytofirmans OLGA172</name>
    <dbReference type="NCBI Taxonomy" id="1417228"/>
    <lineage>
        <taxon>Bacteria</taxon>
        <taxon>Pseudomonadati</taxon>
        <taxon>Pseudomonadota</taxon>
        <taxon>Betaproteobacteria</taxon>
        <taxon>Burkholderiales</taxon>
        <taxon>Burkholderiaceae</taxon>
        <taxon>Paraburkholderia</taxon>
    </lineage>
</organism>
<accession>A0A167WCA2</accession>
<gene>
    <name evidence="1" type="ORF">AYM40_25415</name>
</gene>
<dbReference type="STRING" id="1804984.AYM40_25415"/>
<dbReference type="RefSeq" id="WP_063498957.1">
    <property type="nucleotide sequence ID" value="NZ_CP014579.1"/>
</dbReference>
<evidence type="ECO:0000313" key="2">
    <source>
        <dbReference type="Proteomes" id="UP000076852"/>
    </source>
</evidence>
<dbReference type="AlphaFoldDB" id="A0A167WCA2"/>
<dbReference type="EMBL" id="CP014579">
    <property type="protein sequence ID" value="ANB75677.1"/>
    <property type="molecule type" value="Genomic_DNA"/>
</dbReference>
<name>A0A167WCA2_9BURK</name>
<evidence type="ECO:0000313" key="1">
    <source>
        <dbReference type="EMBL" id="ANB75677.1"/>
    </source>
</evidence>
<sequence>MILVMQGDFQGTVSIAKAETKVDQAEDKLRFEYKKIINAYEALFVSSQDLIGEELQNNYERYIQGLFAGSQDLNLPVLEGIQRKMGDISLNLTLQRDDIRKRRVVVGQREESDSRWYNPFSWTRKKTVNVYGDEEYVDLGEFWKERFIQIEIAFTRLIQDARNEIENGKNKLTDRFIEYMNNEFEPRFNALLDSLRGKIAERKERELALEEAKVLRDWITSFKSKLDQTLAV</sequence>
<protein>
    <submittedName>
        <fullName evidence="1">Uncharacterized protein</fullName>
    </submittedName>
</protein>
<dbReference type="OrthoDB" id="9046380at2"/>